<dbReference type="AlphaFoldDB" id="A0A7T0BXF6"/>
<gene>
    <name evidence="1" type="ORF">G3M70_12725</name>
</gene>
<dbReference type="EMBL" id="CP048685">
    <property type="protein sequence ID" value="QPJ62693.1"/>
    <property type="molecule type" value="Genomic_DNA"/>
</dbReference>
<name>A0A7T0BXF6_9BACT</name>
<protein>
    <submittedName>
        <fullName evidence="1">YkgJ family cysteine cluster protein</fullName>
    </submittedName>
</protein>
<dbReference type="Pfam" id="PF03692">
    <property type="entry name" value="CxxCxxCC"/>
    <property type="match status" value="1"/>
</dbReference>
<sequence length="245" mass="28002">MTQTAFSDQNGVYLMGMTDAQELRNYITARFTEGELQYAYELLLENAQSLAKAERIPPLQALWKIIDAAYDKKMPPLTCGEGCAHCCYTGVMITKMEWDGMINAARQKGIDLMDVIERSEKSLHRIKKAIESGIDPVKIDWYQMVINQPCPFLDEDESCTIHDDRPLDCRTMVAFRDACGSKKLEHAQRGGLIEEAVAPAVIAKLQYEATPKLKRRKFDGTAPLRLIQHWLLEYKKKKSSRKRKK</sequence>
<accession>A0A7T0BXF6</accession>
<dbReference type="Proteomes" id="UP000594688">
    <property type="component" value="Chromosome"/>
</dbReference>
<evidence type="ECO:0000313" key="2">
    <source>
        <dbReference type="Proteomes" id="UP000594688"/>
    </source>
</evidence>
<organism evidence="1 2">
    <name type="scientific">Candidatus Nitronauta litoralis</name>
    <dbReference type="NCBI Taxonomy" id="2705533"/>
    <lineage>
        <taxon>Bacteria</taxon>
        <taxon>Pseudomonadati</taxon>
        <taxon>Nitrospinota/Tectimicrobiota group</taxon>
        <taxon>Nitrospinota</taxon>
        <taxon>Nitrospinia</taxon>
        <taxon>Nitrospinales</taxon>
        <taxon>Nitrospinaceae</taxon>
        <taxon>Candidatus Nitronauta</taxon>
    </lineage>
</organism>
<reference evidence="1 2" key="1">
    <citation type="submission" date="2020-02" db="EMBL/GenBank/DDBJ databases">
        <title>Genomic and physiological characterization of two novel Nitrospinaceae genera.</title>
        <authorList>
            <person name="Mueller A.J."/>
            <person name="Jung M.-Y."/>
            <person name="Strachan C.R."/>
            <person name="Herbold C.W."/>
            <person name="Kirkegaard R.H."/>
            <person name="Daims H."/>
        </authorList>
    </citation>
    <scope>NUCLEOTIDE SEQUENCE [LARGE SCALE GENOMIC DNA]</scope>
    <source>
        <strain evidence="1">EB</strain>
    </source>
</reference>
<dbReference type="InterPro" id="IPR005358">
    <property type="entry name" value="Puta_zinc/iron-chelating_dom"/>
</dbReference>
<evidence type="ECO:0000313" key="1">
    <source>
        <dbReference type="EMBL" id="QPJ62693.1"/>
    </source>
</evidence>
<proteinExistence type="predicted"/>
<dbReference type="KEGG" id="nli:G3M70_12725"/>